<evidence type="ECO:0000259" key="3">
    <source>
        <dbReference type="Pfam" id="PF06094"/>
    </source>
</evidence>
<feature type="domain" description="Gamma-glutamylcyclotransferase AIG2-like" evidence="3">
    <location>
        <begin position="21"/>
        <end position="124"/>
    </location>
</feature>
<comment type="caution">
    <text evidence="4">The sequence shown here is derived from an EMBL/GenBank/DDBJ whole genome shotgun (WGS) entry which is preliminary data.</text>
</comment>
<evidence type="ECO:0000256" key="2">
    <source>
        <dbReference type="ARBA" id="ARBA00030602"/>
    </source>
</evidence>
<dbReference type="PANTHER" id="PTHR31544">
    <property type="entry name" value="AIG2-LIKE PROTEIN D"/>
    <property type="match status" value="1"/>
</dbReference>
<evidence type="ECO:0000256" key="1">
    <source>
        <dbReference type="ARBA" id="ARBA00022679"/>
    </source>
</evidence>
<keyword evidence="5" id="KW-1185">Reference proteome</keyword>
<protein>
    <recommendedName>
        <fullName evidence="2">Putative gamma-glutamylcyclotransferase</fullName>
    </recommendedName>
</protein>
<dbReference type="InterPro" id="IPR045038">
    <property type="entry name" value="AIG2-like"/>
</dbReference>
<dbReference type="Proteomes" id="UP001320159">
    <property type="component" value="Unassembled WGS sequence"/>
</dbReference>
<dbReference type="EMBL" id="PGCK01000011">
    <property type="protein sequence ID" value="MCD1295902.1"/>
    <property type="molecule type" value="Genomic_DNA"/>
</dbReference>
<dbReference type="Pfam" id="PF06094">
    <property type="entry name" value="GGACT"/>
    <property type="match status" value="1"/>
</dbReference>
<reference evidence="4 5" key="1">
    <citation type="submission" date="2017-11" db="EMBL/GenBank/DDBJ databases">
        <title>Isolation and Characterization of Family Methanocellaceae Species from Potential Methane Hydrate Area Offshore Southwestern Taiwan.</title>
        <authorList>
            <person name="Zhang W.-L."/>
            <person name="Chen W.-C."/>
            <person name="Lai M.-C."/>
            <person name="Chen S.-C."/>
        </authorList>
    </citation>
    <scope>NUCLEOTIDE SEQUENCE [LARGE SCALE GENOMIC DNA]</scope>
    <source>
        <strain evidence="4 5">CWC-04</strain>
    </source>
</reference>
<organism evidence="4 5">
    <name type="scientific">Methanooceanicella nereidis</name>
    <dbReference type="NCBI Taxonomy" id="2052831"/>
    <lineage>
        <taxon>Archaea</taxon>
        <taxon>Methanobacteriati</taxon>
        <taxon>Methanobacteriota</taxon>
        <taxon>Stenosarchaea group</taxon>
        <taxon>Methanomicrobia</taxon>
        <taxon>Methanocellales</taxon>
        <taxon>Methanocellaceae</taxon>
        <taxon>Methanooceanicella</taxon>
    </lineage>
</organism>
<accession>A0AAP2W716</accession>
<name>A0AAP2W716_9EURY</name>
<dbReference type="SUPFAM" id="SSF110857">
    <property type="entry name" value="Gamma-glutamyl cyclotransferase-like"/>
    <property type="match status" value="1"/>
</dbReference>
<dbReference type="InterPro" id="IPR013024">
    <property type="entry name" value="GGCT-like"/>
</dbReference>
<dbReference type="GO" id="GO:0016740">
    <property type="term" value="F:transferase activity"/>
    <property type="evidence" value="ECO:0007669"/>
    <property type="project" value="UniProtKB-KW"/>
</dbReference>
<sequence length="130" mass="14807">MEILNTNSNFLSPVMEKSYNLFSYGTLMEEACVKEVIGRVPEMKPALVEGFHRFFDTDIGYYSARMETGVSIEGVLLMGLSDNEINSLDEYEGVRYGIYERAGVKARIVENGMVVDAFIYVKGKKRFIRH</sequence>
<evidence type="ECO:0000313" key="5">
    <source>
        <dbReference type="Proteomes" id="UP001320159"/>
    </source>
</evidence>
<dbReference type="InterPro" id="IPR009288">
    <property type="entry name" value="AIG2-like_dom"/>
</dbReference>
<dbReference type="InterPro" id="IPR036568">
    <property type="entry name" value="GGCT-like_sf"/>
</dbReference>
<dbReference type="Gene3D" id="3.10.490.10">
    <property type="entry name" value="Gamma-glutamyl cyclotransferase-like"/>
    <property type="match status" value="1"/>
</dbReference>
<dbReference type="PANTHER" id="PTHR31544:SF2">
    <property type="entry name" value="AIG2-LIKE PROTEIN D"/>
    <property type="match status" value="1"/>
</dbReference>
<gene>
    <name evidence="4" type="ORF">CUJ83_12945</name>
</gene>
<dbReference type="AlphaFoldDB" id="A0AAP2W716"/>
<dbReference type="CDD" id="cd06661">
    <property type="entry name" value="GGCT_like"/>
    <property type="match status" value="1"/>
</dbReference>
<evidence type="ECO:0000313" key="4">
    <source>
        <dbReference type="EMBL" id="MCD1295902.1"/>
    </source>
</evidence>
<proteinExistence type="predicted"/>
<keyword evidence="1" id="KW-0808">Transferase</keyword>